<keyword evidence="1" id="KW-1133">Transmembrane helix</keyword>
<protein>
    <submittedName>
        <fullName evidence="3">Hypothetical_protein</fullName>
    </submittedName>
</protein>
<dbReference type="EMBL" id="CAXDID020000291">
    <property type="protein sequence ID" value="CAL6071622.1"/>
    <property type="molecule type" value="Genomic_DNA"/>
</dbReference>
<evidence type="ECO:0000256" key="1">
    <source>
        <dbReference type="SAM" id="Phobius"/>
    </source>
</evidence>
<dbReference type="AlphaFoldDB" id="A0AA86RLN0"/>
<evidence type="ECO:0000313" key="2">
    <source>
        <dbReference type="EMBL" id="CAI9974162.1"/>
    </source>
</evidence>
<keyword evidence="1" id="KW-0812">Transmembrane</keyword>
<keyword evidence="1" id="KW-0472">Membrane</keyword>
<gene>
    <name evidence="3" type="ORF">HINF_LOCUS55233</name>
    <name evidence="2" type="ORF">HINF_LOCUS61807</name>
</gene>
<feature type="transmembrane region" description="Helical" evidence="1">
    <location>
        <begin position="147"/>
        <end position="165"/>
    </location>
</feature>
<sequence length="267" mass="30059">MQQDSKQIETVIIFVCSNNIQQFGQDAQAITQVGVVINQCTDLCGIQYIVYGICADDLEFGRLQCLFPFEFDGFQCVCVTGYMFNISSCVDVVNYLTNLNITLESNITSIQANITAINFTAANLRADLETRLAPTKNRNGGVGSQKIFYYVLVSVCAFIFLHVNCHTLKLRFNPSLGANHTKLKDVSNFSLKLATDIQISPNSMIIAMLLYLGPTNFSFCFRKYTYAIIQNATVQMLSELQQIMRIQELILQLIGQTWSTLRVYINK</sequence>
<accession>A0AA86RLN0</accession>
<evidence type="ECO:0000313" key="3">
    <source>
        <dbReference type="EMBL" id="CAL6071622.1"/>
    </source>
</evidence>
<comment type="caution">
    <text evidence="2">The sequence shown here is derived from an EMBL/GenBank/DDBJ whole genome shotgun (WGS) entry which is preliminary data.</text>
</comment>
<dbReference type="EMBL" id="CATOUU010001139">
    <property type="protein sequence ID" value="CAI9974162.1"/>
    <property type="molecule type" value="Genomic_DNA"/>
</dbReference>
<reference evidence="2" key="1">
    <citation type="submission" date="2023-06" db="EMBL/GenBank/DDBJ databases">
        <authorList>
            <person name="Kurt Z."/>
        </authorList>
    </citation>
    <scope>NUCLEOTIDE SEQUENCE</scope>
</reference>
<evidence type="ECO:0000313" key="4">
    <source>
        <dbReference type="Proteomes" id="UP001642409"/>
    </source>
</evidence>
<proteinExistence type="predicted"/>
<reference evidence="3 4" key="2">
    <citation type="submission" date="2024-07" db="EMBL/GenBank/DDBJ databases">
        <authorList>
            <person name="Akdeniz Z."/>
        </authorList>
    </citation>
    <scope>NUCLEOTIDE SEQUENCE [LARGE SCALE GENOMIC DNA]</scope>
</reference>
<keyword evidence="4" id="KW-1185">Reference proteome</keyword>
<organism evidence="2">
    <name type="scientific">Hexamita inflata</name>
    <dbReference type="NCBI Taxonomy" id="28002"/>
    <lineage>
        <taxon>Eukaryota</taxon>
        <taxon>Metamonada</taxon>
        <taxon>Diplomonadida</taxon>
        <taxon>Hexamitidae</taxon>
        <taxon>Hexamitinae</taxon>
        <taxon>Hexamita</taxon>
    </lineage>
</organism>
<name>A0AA86RLN0_9EUKA</name>
<dbReference type="Proteomes" id="UP001642409">
    <property type="component" value="Unassembled WGS sequence"/>
</dbReference>